<evidence type="ECO:0000256" key="3">
    <source>
        <dbReference type="ARBA" id="ARBA00022827"/>
    </source>
</evidence>
<dbReference type="Proteomes" id="UP001487305">
    <property type="component" value="Unassembled WGS sequence"/>
</dbReference>
<name>A0ABV1JC62_9ACTN</name>
<comment type="cofactor">
    <cofactor evidence="1">
        <name>FAD</name>
        <dbReference type="ChEBI" id="CHEBI:57692"/>
    </cofactor>
</comment>
<dbReference type="PROSITE" id="PS51257">
    <property type="entry name" value="PROKAR_LIPOPROTEIN"/>
    <property type="match status" value="1"/>
</dbReference>
<dbReference type="InterPro" id="IPR006311">
    <property type="entry name" value="TAT_signal"/>
</dbReference>
<sequence length="530" mass="55412">MTKSNPVNLDRRSFLKGSVVAGFGVATAGMMTACSSNGASDVRADKAAADTDAPKTVAETVDCDVVILGGGISGLAAAVQAGENGLNAILLEAAGEVGGNGTGVEGIFGCNTSAQQEQGIEKLHPGEIIRHELETSLHLSDGVAWHDLVSASAENYDWLVSNGVKFSGLINDYGGLFDTMHWFEGGMAGVGYVPAMKDKALSYGVDIRVNTPAQSLIYTDGKVGGGVYAKNEDGEDIQVNAKAVVLATGGFGYNDDLLGRWGFNMEHLIKCGNPMNNGDGINMGLAVGAKDCVADACFLLAPGITGLGAKSQASGKLCFGGPFMWVNKDGNRFVNEDLGGENMMMTYIPSLEQGETFCLADSAILNAALDGEANATASGDVDARTDFEEVLATNPADNVYQADTLEELASKFGIDPVGLADAVKRYNASCDQGEDEEFAKAPAMMVPVIEPPYYMWRLDPSVMVAIGGLGTNRNMQVLNEGGEPIDGLYAIGTDGVRLYRKVYPIQIAATCCGNNVNSGRIAINSITANL</sequence>
<dbReference type="RefSeq" id="WP_349227346.1">
    <property type="nucleotide sequence ID" value="NZ_JBBNOP010000004.1"/>
</dbReference>
<evidence type="ECO:0000256" key="1">
    <source>
        <dbReference type="ARBA" id="ARBA00001974"/>
    </source>
</evidence>
<dbReference type="PANTHER" id="PTHR43400">
    <property type="entry name" value="FUMARATE REDUCTASE"/>
    <property type="match status" value="1"/>
</dbReference>
<evidence type="ECO:0000313" key="6">
    <source>
        <dbReference type="EMBL" id="MEQ3362666.1"/>
    </source>
</evidence>
<dbReference type="EMBL" id="JBBNOP010000004">
    <property type="protein sequence ID" value="MEQ3362666.1"/>
    <property type="molecule type" value="Genomic_DNA"/>
</dbReference>
<evidence type="ECO:0000313" key="7">
    <source>
        <dbReference type="Proteomes" id="UP001487305"/>
    </source>
</evidence>
<dbReference type="PRINTS" id="PR00411">
    <property type="entry name" value="PNDRDTASEI"/>
</dbReference>
<gene>
    <name evidence="6" type="ORF">AAA083_06725</name>
</gene>
<keyword evidence="4" id="KW-0560">Oxidoreductase</keyword>
<dbReference type="SUPFAM" id="SSF56425">
    <property type="entry name" value="Succinate dehydrogenase/fumarate reductase flavoprotein, catalytic domain"/>
    <property type="match status" value="1"/>
</dbReference>
<dbReference type="InterPro" id="IPR036188">
    <property type="entry name" value="FAD/NAD-bd_sf"/>
</dbReference>
<reference evidence="6 7" key="1">
    <citation type="submission" date="2024-04" db="EMBL/GenBank/DDBJ databases">
        <title>Human intestinal bacterial collection.</title>
        <authorList>
            <person name="Pauvert C."/>
            <person name="Hitch T.C.A."/>
            <person name="Clavel T."/>
        </authorList>
    </citation>
    <scope>NUCLEOTIDE SEQUENCE [LARGE SCALE GENOMIC DNA]</scope>
    <source>
        <strain evidence="6 7">CLA-KB-H42</strain>
    </source>
</reference>
<evidence type="ECO:0000256" key="4">
    <source>
        <dbReference type="ARBA" id="ARBA00023002"/>
    </source>
</evidence>
<organism evidence="6 7">
    <name type="scientific">Raoultibacter massiliensis</name>
    <dbReference type="NCBI Taxonomy" id="1852371"/>
    <lineage>
        <taxon>Bacteria</taxon>
        <taxon>Bacillati</taxon>
        <taxon>Actinomycetota</taxon>
        <taxon>Coriobacteriia</taxon>
        <taxon>Eggerthellales</taxon>
        <taxon>Eggerthellaceae</taxon>
        <taxon>Raoultibacter</taxon>
    </lineage>
</organism>
<keyword evidence="3" id="KW-0274">FAD</keyword>
<evidence type="ECO:0000256" key="2">
    <source>
        <dbReference type="ARBA" id="ARBA00022630"/>
    </source>
</evidence>
<dbReference type="Gene3D" id="3.50.50.60">
    <property type="entry name" value="FAD/NAD(P)-binding domain"/>
    <property type="match status" value="1"/>
</dbReference>
<dbReference type="SUPFAM" id="SSF51905">
    <property type="entry name" value="FAD/NAD(P)-binding domain"/>
    <property type="match status" value="1"/>
</dbReference>
<dbReference type="InterPro" id="IPR050315">
    <property type="entry name" value="FAD-oxidoreductase_2"/>
</dbReference>
<keyword evidence="2" id="KW-0285">Flavoprotein</keyword>
<dbReference type="InterPro" id="IPR003953">
    <property type="entry name" value="FAD-dep_OxRdtase_2_FAD-bd"/>
</dbReference>
<dbReference type="PROSITE" id="PS51318">
    <property type="entry name" value="TAT"/>
    <property type="match status" value="1"/>
</dbReference>
<feature type="domain" description="FAD-dependent oxidoreductase 2 FAD-binding" evidence="5">
    <location>
        <begin position="64"/>
        <end position="495"/>
    </location>
</feature>
<dbReference type="Gene3D" id="3.90.700.10">
    <property type="entry name" value="Succinate dehydrogenase/fumarate reductase flavoprotein, catalytic domain"/>
    <property type="match status" value="1"/>
</dbReference>
<keyword evidence="7" id="KW-1185">Reference proteome</keyword>
<proteinExistence type="predicted"/>
<dbReference type="Pfam" id="PF00890">
    <property type="entry name" value="FAD_binding_2"/>
    <property type="match status" value="1"/>
</dbReference>
<evidence type="ECO:0000259" key="5">
    <source>
        <dbReference type="Pfam" id="PF00890"/>
    </source>
</evidence>
<dbReference type="PANTHER" id="PTHR43400:SF7">
    <property type="entry name" value="FAD-DEPENDENT OXIDOREDUCTASE 2 FAD BINDING DOMAIN-CONTAINING PROTEIN"/>
    <property type="match status" value="1"/>
</dbReference>
<dbReference type="InterPro" id="IPR027477">
    <property type="entry name" value="Succ_DH/fumarate_Rdtase_cat_sf"/>
</dbReference>
<protein>
    <submittedName>
        <fullName evidence="6">FAD-dependent oxidoreductase</fullName>
    </submittedName>
</protein>
<accession>A0ABV1JC62</accession>
<comment type="caution">
    <text evidence="6">The sequence shown here is derived from an EMBL/GenBank/DDBJ whole genome shotgun (WGS) entry which is preliminary data.</text>
</comment>